<organism evidence="2 3">
    <name type="scientific">Pseudoluteimonas lycopersici</name>
    <dbReference type="NCBI Taxonomy" id="1324796"/>
    <lineage>
        <taxon>Bacteria</taxon>
        <taxon>Pseudomonadati</taxon>
        <taxon>Pseudomonadota</taxon>
        <taxon>Gammaproteobacteria</taxon>
        <taxon>Lysobacterales</taxon>
        <taxon>Lysobacteraceae</taxon>
        <taxon>Pseudoluteimonas</taxon>
    </lineage>
</organism>
<proteinExistence type="predicted"/>
<evidence type="ECO:0000256" key="1">
    <source>
        <dbReference type="SAM" id="SignalP"/>
    </source>
</evidence>
<dbReference type="Proteomes" id="UP000315891">
    <property type="component" value="Chromosome"/>
</dbReference>
<gene>
    <name evidence="2" type="ORF">FNZ56_07515</name>
</gene>
<dbReference type="OrthoDB" id="5988399at2"/>
<dbReference type="EMBL" id="CP041742">
    <property type="protein sequence ID" value="QDQ73731.1"/>
    <property type="molecule type" value="Genomic_DNA"/>
</dbReference>
<evidence type="ECO:0000313" key="2">
    <source>
        <dbReference type="EMBL" id="QDQ73731.1"/>
    </source>
</evidence>
<feature type="signal peptide" evidence="1">
    <location>
        <begin position="1"/>
        <end position="18"/>
    </location>
</feature>
<evidence type="ECO:0000313" key="3">
    <source>
        <dbReference type="Proteomes" id="UP000315891"/>
    </source>
</evidence>
<sequence length="94" mass="10243">MKRLLAIGALLVCGSAWAGERATQLETLAAATGLSTSEIQMLTGARTPHMEYMTSYARAEHRLVQALGKERAKALLSGREVRLDNGTRMRLASR</sequence>
<keyword evidence="1" id="KW-0732">Signal</keyword>
<protein>
    <recommendedName>
        <fullName evidence="4">DUF1318 domain-containing protein</fullName>
    </recommendedName>
</protein>
<name>A0A516V5F9_9GAMM</name>
<reference evidence="2 3" key="1">
    <citation type="submission" date="2019-07" db="EMBL/GenBank/DDBJ databases">
        <title>Lysobacter weifangensis sp. nov., isolated from bensulfuron-methyl contaminated farmland soil.</title>
        <authorList>
            <person name="Zhao H."/>
        </authorList>
    </citation>
    <scope>NUCLEOTIDE SEQUENCE [LARGE SCALE GENOMIC DNA]</scope>
    <source>
        <strain evidence="2 3">CC-Bw-6</strain>
    </source>
</reference>
<accession>A0A516V5F9</accession>
<evidence type="ECO:0008006" key="4">
    <source>
        <dbReference type="Google" id="ProtNLM"/>
    </source>
</evidence>
<dbReference type="RefSeq" id="WP_143879243.1">
    <property type="nucleotide sequence ID" value="NZ_BAABLZ010000001.1"/>
</dbReference>
<dbReference type="AlphaFoldDB" id="A0A516V5F9"/>
<keyword evidence="3" id="KW-1185">Reference proteome</keyword>
<feature type="chain" id="PRO_5021808008" description="DUF1318 domain-containing protein" evidence="1">
    <location>
        <begin position="19"/>
        <end position="94"/>
    </location>
</feature>